<proteinExistence type="predicted"/>
<keyword evidence="2" id="KW-1185">Reference proteome</keyword>
<gene>
    <name evidence="1" type="ORF">ILEXP_LOCUS9859</name>
</gene>
<sequence>MIPKTIGLGSHKRHDFPSSLGLVAANGFRTCPIRKGKTGLKERLSDQWTAIAAMSLTCCYNCHMMTRASHKLVLQPPVYSDANIKRHIFPEISDQPGDPKMRLLECAFSEKRRRRKSSLLIHQLRSRLMAISHRQLSAKAETKRCLSPFVVNWLGTKPPRPRPDPVTEPNLHQSLDSAIVPSSLSPFALYGTIDICVGNLGFL</sequence>
<reference evidence="1 2" key="1">
    <citation type="submission" date="2024-02" db="EMBL/GenBank/DDBJ databases">
        <authorList>
            <person name="Vignale AGUSTIN F."/>
            <person name="Sosa J E."/>
            <person name="Modenutti C."/>
        </authorList>
    </citation>
    <scope>NUCLEOTIDE SEQUENCE [LARGE SCALE GENOMIC DNA]</scope>
</reference>
<name>A0ABC8RB50_9AQUA</name>
<organism evidence="1 2">
    <name type="scientific">Ilex paraguariensis</name>
    <name type="common">yerba mate</name>
    <dbReference type="NCBI Taxonomy" id="185542"/>
    <lineage>
        <taxon>Eukaryota</taxon>
        <taxon>Viridiplantae</taxon>
        <taxon>Streptophyta</taxon>
        <taxon>Embryophyta</taxon>
        <taxon>Tracheophyta</taxon>
        <taxon>Spermatophyta</taxon>
        <taxon>Magnoliopsida</taxon>
        <taxon>eudicotyledons</taxon>
        <taxon>Gunneridae</taxon>
        <taxon>Pentapetalae</taxon>
        <taxon>asterids</taxon>
        <taxon>campanulids</taxon>
        <taxon>Aquifoliales</taxon>
        <taxon>Aquifoliaceae</taxon>
        <taxon>Ilex</taxon>
    </lineage>
</organism>
<accession>A0ABC8RB50</accession>
<evidence type="ECO:0000313" key="2">
    <source>
        <dbReference type="Proteomes" id="UP001642360"/>
    </source>
</evidence>
<dbReference type="Proteomes" id="UP001642360">
    <property type="component" value="Unassembled WGS sequence"/>
</dbReference>
<dbReference type="EMBL" id="CAUOFW020001205">
    <property type="protein sequence ID" value="CAK9142205.1"/>
    <property type="molecule type" value="Genomic_DNA"/>
</dbReference>
<comment type="caution">
    <text evidence="1">The sequence shown here is derived from an EMBL/GenBank/DDBJ whole genome shotgun (WGS) entry which is preliminary data.</text>
</comment>
<evidence type="ECO:0000313" key="1">
    <source>
        <dbReference type="EMBL" id="CAK9142205.1"/>
    </source>
</evidence>
<dbReference type="AlphaFoldDB" id="A0ABC8RB50"/>
<protein>
    <submittedName>
        <fullName evidence="1">Uncharacterized protein</fullName>
    </submittedName>
</protein>